<evidence type="ECO:0000256" key="4">
    <source>
        <dbReference type="ARBA" id="ARBA00023012"/>
    </source>
</evidence>
<keyword evidence="2" id="KW-0963">Cytoplasm</keyword>
<feature type="domain" description="Response regulatory" evidence="10">
    <location>
        <begin position="2"/>
        <end position="119"/>
    </location>
</feature>
<dbReference type="PROSITE" id="PS50110">
    <property type="entry name" value="RESPONSE_REGULATORY"/>
    <property type="match status" value="1"/>
</dbReference>
<accession>A0A494Y4V3</accession>
<dbReference type="GO" id="GO:0003700">
    <property type="term" value="F:DNA-binding transcription factor activity"/>
    <property type="evidence" value="ECO:0007669"/>
    <property type="project" value="InterPro"/>
</dbReference>
<protein>
    <submittedName>
        <fullName evidence="11">Response regulator</fullName>
    </submittedName>
</protein>
<keyword evidence="5" id="KW-0805">Transcription regulation</keyword>
<dbReference type="InterPro" id="IPR051552">
    <property type="entry name" value="HptR"/>
</dbReference>
<evidence type="ECO:0000256" key="8">
    <source>
        <dbReference type="PROSITE-ProRule" id="PRU00169"/>
    </source>
</evidence>
<proteinExistence type="predicted"/>
<sequence length="526" mass="60081">MKILLAEDEITIREGISAAIEWRDYGFELCGQAGDGLEALSLIDRFKPDIVITDIRMPRMTGLDLIESAKRTCPQLEFIILSGHNDFSYAKSALRFGVNDYLLKPCKPEELLDILLRTKRKIVKTRETEHTYNLSMAAVMEVSLGRWLRSPKQPLEKRADLLAGWNSDLRPTNLFVGVVRFDDQAIELIRYAAENIMQETLEEIYKTPVIVIRQALDFVWVANEPSSTRLNLSDNEAHRTKLLGLRDNLDKYLRVSASIGIGRLVDSVDLLHLSCEQATEALGARFYEGRGSIVFHAELSEGQLSYPKGLRDDHEMELLQDDILLNLRTLKFEEALDQTETWLELLRGNPHFGQSGANLKTTAFLLELQKLAQEQDAGAIEWKLRMIDWLQQLPTLETLEDVATLVKTLIRSLVAVLRSHAPIHRTVQAALDVIHSKYNTNIALDAVAKEVYVSNTYLSSLFKQELGVNFLDYLHQYRIEQAKPLLKRNYKIFAIAKMVGYHEERHFSATFKKWTGLTPTQFQKSH</sequence>
<evidence type="ECO:0000256" key="2">
    <source>
        <dbReference type="ARBA" id="ARBA00022490"/>
    </source>
</evidence>
<dbReference type="GO" id="GO:0005737">
    <property type="term" value="C:cytoplasm"/>
    <property type="evidence" value="ECO:0007669"/>
    <property type="project" value="UniProtKB-SubCell"/>
</dbReference>
<dbReference type="Gene3D" id="1.10.10.60">
    <property type="entry name" value="Homeodomain-like"/>
    <property type="match status" value="2"/>
</dbReference>
<dbReference type="GO" id="GO:0000160">
    <property type="term" value="P:phosphorelay signal transduction system"/>
    <property type="evidence" value="ECO:0007669"/>
    <property type="project" value="UniProtKB-KW"/>
</dbReference>
<evidence type="ECO:0000259" key="9">
    <source>
        <dbReference type="PROSITE" id="PS01124"/>
    </source>
</evidence>
<feature type="modified residue" description="4-aspartylphosphate" evidence="8">
    <location>
        <position position="54"/>
    </location>
</feature>
<dbReference type="PANTHER" id="PTHR42713">
    <property type="entry name" value="HISTIDINE KINASE-RELATED"/>
    <property type="match status" value="1"/>
</dbReference>
<dbReference type="InterPro" id="IPR001789">
    <property type="entry name" value="Sig_transdc_resp-reg_receiver"/>
</dbReference>
<reference evidence="11 12" key="1">
    <citation type="submission" date="2018-10" db="EMBL/GenBank/DDBJ databases">
        <title>Cohnella sp. M2MS4P-1, whole genome shotgun sequence.</title>
        <authorList>
            <person name="Tuo L."/>
        </authorList>
    </citation>
    <scope>NUCLEOTIDE SEQUENCE [LARGE SCALE GENOMIC DNA]</scope>
    <source>
        <strain evidence="11 12">M2MS4P-1</strain>
    </source>
</reference>
<evidence type="ECO:0000313" key="11">
    <source>
        <dbReference type="EMBL" id="RKP57301.1"/>
    </source>
</evidence>
<dbReference type="InterPro" id="IPR018060">
    <property type="entry name" value="HTH_AraC"/>
</dbReference>
<dbReference type="SUPFAM" id="SSF52172">
    <property type="entry name" value="CheY-like"/>
    <property type="match status" value="1"/>
</dbReference>
<dbReference type="Pfam" id="PF00072">
    <property type="entry name" value="Response_reg"/>
    <property type="match status" value="1"/>
</dbReference>
<dbReference type="InterPro" id="IPR041522">
    <property type="entry name" value="CdaR_GGDEF"/>
</dbReference>
<dbReference type="InterPro" id="IPR011006">
    <property type="entry name" value="CheY-like_superfamily"/>
</dbReference>
<evidence type="ECO:0000256" key="5">
    <source>
        <dbReference type="ARBA" id="ARBA00023015"/>
    </source>
</evidence>
<dbReference type="CDD" id="cd17536">
    <property type="entry name" value="REC_YesN-like"/>
    <property type="match status" value="1"/>
</dbReference>
<dbReference type="PANTHER" id="PTHR42713:SF3">
    <property type="entry name" value="TRANSCRIPTIONAL REGULATORY PROTEIN HPTR"/>
    <property type="match status" value="1"/>
</dbReference>
<evidence type="ECO:0000256" key="6">
    <source>
        <dbReference type="ARBA" id="ARBA00023125"/>
    </source>
</evidence>
<dbReference type="SUPFAM" id="SSF46689">
    <property type="entry name" value="Homeodomain-like"/>
    <property type="match status" value="2"/>
</dbReference>
<keyword evidence="6" id="KW-0238">DNA-binding</keyword>
<name>A0A494Y4V3_9BACL</name>
<dbReference type="RefSeq" id="WP_120974916.1">
    <property type="nucleotide sequence ID" value="NZ_RBZM01000002.1"/>
</dbReference>
<dbReference type="Pfam" id="PF12833">
    <property type="entry name" value="HTH_18"/>
    <property type="match status" value="1"/>
</dbReference>
<keyword evidence="4" id="KW-0902">Two-component regulatory system</keyword>
<dbReference type="InterPro" id="IPR009057">
    <property type="entry name" value="Homeodomain-like_sf"/>
</dbReference>
<feature type="domain" description="HTH araC/xylS-type" evidence="9">
    <location>
        <begin position="428"/>
        <end position="525"/>
    </location>
</feature>
<dbReference type="EMBL" id="RBZM01000002">
    <property type="protein sequence ID" value="RKP57301.1"/>
    <property type="molecule type" value="Genomic_DNA"/>
</dbReference>
<gene>
    <name evidence="11" type="ORF">D7Z26_04795</name>
</gene>
<evidence type="ECO:0000313" key="12">
    <source>
        <dbReference type="Proteomes" id="UP000282076"/>
    </source>
</evidence>
<dbReference type="PROSITE" id="PS01124">
    <property type="entry name" value="HTH_ARAC_FAMILY_2"/>
    <property type="match status" value="1"/>
</dbReference>
<dbReference type="Gene3D" id="3.40.50.2300">
    <property type="match status" value="1"/>
</dbReference>
<keyword evidence="7" id="KW-0804">Transcription</keyword>
<dbReference type="OrthoDB" id="9794370at2"/>
<keyword evidence="3 8" id="KW-0597">Phosphoprotein</keyword>
<dbReference type="SMART" id="SM00448">
    <property type="entry name" value="REC"/>
    <property type="match status" value="1"/>
</dbReference>
<evidence type="ECO:0000259" key="10">
    <source>
        <dbReference type="PROSITE" id="PS50110"/>
    </source>
</evidence>
<evidence type="ECO:0000256" key="1">
    <source>
        <dbReference type="ARBA" id="ARBA00004496"/>
    </source>
</evidence>
<organism evidence="11 12">
    <name type="scientific">Cohnella endophytica</name>
    <dbReference type="NCBI Taxonomy" id="2419778"/>
    <lineage>
        <taxon>Bacteria</taxon>
        <taxon>Bacillati</taxon>
        <taxon>Bacillota</taxon>
        <taxon>Bacilli</taxon>
        <taxon>Bacillales</taxon>
        <taxon>Paenibacillaceae</taxon>
        <taxon>Cohnella</taxon>
    </lineage>
</organism>
<dbReference type="SMART" id="SM00342">
    <property type="entry name" value="HTH_ARAC"/>
    <property type="match status" value="1"/>
</dbReference>
<dbReference type="AlphaFoldDB" id="A0A494Y4V3"/>
<keyword evidence="12" id="KW-1185">Reference proteome</keyword>
<dbReference type="GO" id="GO:0043565">
    <property type="term" value="F:sequence-specific DNA binding"/>
    <property type="evidence" value="ECO:0007669"/>
    <property type="project" value="InterPro"/>
</dbReference>
<evidence type="ECO:0000256" key="7">
    <source>
        <dbReference type="ARBA" id="ARBA00023163"/>
    </source>
</evidence>
<dbReference type="Pfam" id="PF17853">
    <property type="entry name" value="GGDEF_2"/>
    <property type="match status" value="1"/>
</dbReference>
<comment type="caution">
    <text evidence="11">The sequence shown here is derived from an EMBL/GenBank/DDBJ whole genome shotgun (WGS) entry which is preliminary data.</text>
</comment>
<comment type="subcellular location">
    <subcellularLocation>
        <location evidence="1">Cytoplasm</location>
    </subcellularLocation>
</comment>
<evidence type="ECO:0000256" key="3">
    <source>
        <dbReference type="ARBA" id="ARBA00022553"/>
    </source>
</evidence>
<dbReference type="Proteomes" id="UP000282076">
    <property type="component" value="Unassembled WGS sequence"/>
</dbReference>